<evidence type="ECO:0000313" key="2">
    <source>
        <dbReference type="EMBL" id="PNX65400.1"/>
    </source>
</evidence>
<evidence type="ECO:0000313" key="3">
    <source>
        <dbReference type="Proteomes" id="UP000236291"/>
    </source>
</evidence>
<reference evidence="2 3" key="1">
    <citation type="journal article" date="2014" name="Am. J. Bot.">
        <title>Genome assembly and annotation for red clover (Trifolium pratense; Fabaceae).</title>
        <authorList>
            <person name="Istvanek J."/>
            <person name="Jaros M."/>
            <person name="Krenek A."/>
            <person name="Repkova J."/>
        </authorList>
    </citation>
    <scope>NUCLEOTIDE SEQUENCE [LARGE SCALE GENOMIC DNA]</scope>
    <source>
        <strain evidence="3">cv. Tatra</strain>
        <tissue evidence="2">Young leaves</tissue>
    </source>
</reference>
<comment type="caution">
    <text evidence="2">The sequence shown here is derived from an EMBL/GenBank/DDBJ whole genome shotgun (WGS) entry which is preliminary data.</text>
</comment>
<proteinExistence type="predicted"/>
<protein>
    <submittedName>
        <fullName evidence="2">Uncharacterized protein</fullName>
    </submittedName>
</protein>
<name>A0A2K3KGI6_TRIPR</name>
<reference evidence="2 3" key="2">
    <citation type="journal article" date="2017" name="Front. Plant Sci.">
        <title>Gene Classification and Mining of Molecular Markers Useful in Red Clover (Trifolium pratense) Breeding.</title>
        <authorList>
            <person name="Istvanek J."/>
            <person name="Dluhosova J."/>
            <person name="Dluhos P."/>
            <person name="Patkova L."/>
            <person name="Nedelnik J."/>
            <person name="Repkova J."/>
        </authorList>
    </citation>
    <scope>NUCLEOTIDE SEQUENCE [LARGE SCALE GENOMIC DNA]</scope>
    <source>
        <strain evidence="3">cv. Tatra</strain>
        <tissue evidence="2">Young leaves</tissue>
    </source>
</reference>
<feature type="region of interest" description="Disordered" evidence="1">
    <location>
        <begin position="1"/>
        <end position="37"/>
    </location>
</feature>
<evidence type="ECO:0000256" key="1">
    <source>
        <dbReference type="SAM" id="MobiDB-lite"/>
    </source>
</evidence>
<gene>
    <name evidence="2" type="ORF">L195_g062582</name>
</gene>
<dbReference type="AlphaFoldDB" id="A0A2K3KGI6"/>
<sequence length="37" mass="4001">MRELYLDSPINSNVDANAGAPGSSKKTLMFDTNSENL</sequence>
<feature type="compositionally biased region" description="Polar residues" evidence="1">
    <location>
        <begin position="24"/>
        <end position="37"/>
    </location>
</feature>
<feature type="non-terminal residue" evidence="2">
    <location>
        <position position="37"/>
    </location>
</feature>
<organism evidence="2 3">
    <name type="scientific">Trifolium pratense</name>
    <name type="common">Red clover</name>
    <dbReference type="NCBI Taxonomy" id="57577"/>
    <lineage>
        <taxon>Eukaryota</taxon>
        <taxon>Viridiplantae</taxon>
        <taxon>Streptophyta</taxon>
        <taxon>Embryophyta</taxon>
        <taxon>Tracheophyta</taxon>
        <taxon>Spermatophyta</taxon>
        <taxon>Magnoliopsida</taxon>
        <taxon>eudicotyledons</taxon>
        <taxon>Gunneridae</taxon>
        <taxon>Pentapetalae</taxon>
        <taxon>rosids</taxon>
        <taxon>fabids</taxon>
        <taxon>Fabales</taxon>
        <taxon>Fabaceae</taxon>
        <taxon>Papilionoideae</taxon>
        <taxon>50 kb inversion clade</taxon>
        <taxon>NPAAA clade</taxon>
        <taxon>Hologalegina</taxon>
        <taxon>IRL clade</taxon>
        <taxon>Trifolieae</taxon>
        <taxon>Trifolium</taxon>
    </lineage>
</organism>
<dbReference type="EMBL" id="ASHM01179037">
    <property type="protein sequence ID" value="PNX65400.1"/>
    <property type="molecule type" value="Genomic_DNA"/>
</dbReference>
<accession>A0A2K3KGI6</accession>
<dbReference type="Proteomes" id="UP000236291">
    <property type="component" value="Unassembled WGS sequence"/>
</dbReference>